<evidence type="ECO:0008006" key="3">
    <source>
        <dbReference type="Google" id="ProtNLM"/>
    </source>
</evidence>
<accession>A8ZYJ1</accession>
<name>A8ZYJ1_DESOH</name>
<dbReference type="EMBL" id="CP000859">
    <property type="protein sequence ID" value="ABW68716.1"/>
    <property type="molecule type" value="Genomic_DNA"/>
</dbReference>
<dbReference type="STRING" id="96561.Dole_2913"/>
<dbReference type="RefSeq" id="WP_012176327.1">
    <property type="nucleotide sequence ID" value="NC_009943.1"/>
</dbReference>
<organism evidence="1 2">
    <name type="scientific">Desulfosudis oleivorans (strain DSM 6200 / JCM 39069 / Hxd3)</name>
    <name type="common">Desulfococcus oleovorans</name>
    <dbReference type="NCBI Taxonomy" id="96561"/>
    <lineage>
        <taxon>Bacteria</taxon>
        <taxon>Pseudomonadati</taxon>
        <taxon>Thermodesulfobacteriota</taxon>
        <taxon>Desulfobacteria</taxon>
        <taxon>Desulfobacterales</taxon>
        <taxon>Desulfosudaceae</taxon>
        <taxon>Desulfosudis</taxon>
    </lineage>
</organism>
<reference evidence="1 2" key="1">
    <citation type="submission" date="2007-10" db="EMBL/GenBank/DDBJ databases">
        <title>Complete sequence of Desulfococcus oleovorans Hxd3.</title>
        <authorList>
            <consortium name="US DOE Joint Genome Institute"/>
            <person name="Copeland A."/>
            <person name="Lucas S."/>
            <person name="Lapidus A."/>
            <person name="Barry K."/>
            <person name="Glavina del Rio T."/>
            <person name="Dalin E."/>
            <person name="Tice H."/>
            <person name="Pitluck S."/>
            <person name="Kiss H."/>
            <person name="Brettin T."/>
            <person name="Bruce D."/>
            <person name="Detter J.C."/>
            <person name="Han C."/>
            <person name="Schmutz J."/>
            <person name="Larimer F."/>
            <person name="Land M."/>
            <person name="Hauser L."/>
            <person name="Kyrpides N."/>
            <person name="Kim E."/>
            <person name="Wawrik B."/>
            <person name="Richardson P."/>
        </authorList>
    </citation>
    <scope>NUCLEOTIDE SEQUENCE [LARGE SCALE GENOMIC DNA]</scope>
    <source>
        <strain evidence="2">DSM 6200 / JCM 39069 / Hxd3</strain>
    </source>
</reference>
<dbReference type="AlphaFoldDB" id="A8ZYJ1"/>
<dbReference type="HOGENOM" id="CLU_2478298_0_0_7"/>
<protein>
    <recommendedName>
        <fullName evidence="3">DUF3310 domain-containing protein</fullName>
    </recommendedName>
</protein>
<dbReference type="KEGG" id="dol:Dole_2913"/>
<gene>
    <name evidence="1" type="ordered locus">Dole_2913</name>
</gene>
<evidence type="ECO:0000313" key="1">
    <source>
        <dbReference type="EMBL" id="ABW68716.1"/>
    </source>
</evidence>
<sequence length="87" mass="10487">MHNDRVENWRRFSEHMEAYIQDQTVEKYKMDGRQGIDLMSMSKPEIGIWNILRYALRMWNGKKKPHDLEKVAHYAEMAWTMSLDPSD</sequence>
<proteinExistence type="predicted"/>
<dbReference type="Proteomes" id="UP000008561">
    <property type="component" value="Chromosome"/>
</dbReference>
<evidence type="ECO:0000313" key="2">
    <source>
        <dbReference type="Proteomes" id="UP000008561"/>
    </source>
</evidence>
<dbReference type="OrthoDB" id="9857622at2"/>
<keyword evidence="2" id="KW-1185">Reference proteome</keyword>